<keyword evidence="4" id="KW-1185">Reference proteome</keyword>
<sequence length="467" mass="55535">MGKWWKKDIPEDSVFGTLKYTPESITLELVGVLCDEGDLFNFDREVPNEIYGVSVNGESFKINVLSRISASTPSPGIPGETYSVRSFLVGNYTEEFPENFDNILYNADYLTQWIAPQVFEETRIPRDNYYKIEYSVPETRKYNIESLNSIIEETFMGNTRMDYLSNIEVKARHTSWFKIIPEQSRDIDWFLKVIRSFKGFLNLLIDYTTTDENIILRVFKSEENRYLEYKYFESIKEVKKKKKGNVQFLFDYEDLKEKFGEIMNSWFEKEDKLITILTFHLHNFENLYIDSKYINAVQALEIFHRRFYEGNTIEQDLYIENAEKIKRYIEDNIDNEEVKSFFLGKFKHGNEYNLGKRLKELINGLSSEVKSFLIGNSENRDRFIQKTVETRNYLTHYDMSKKTMILKEPFEKFFNIYRMKLILIFVVLKKLGVEEKLIFDKVQKHRQMSSLLNQAKDVLNKKNKTLS</sequence>
<proteinExistence type="predicted"/>
<accession>A0ABY4Y241</accession>
<reference evidence="3" key="1">
    <citation type="submission" date="2022-02" db="EMBL/GenBank/DDBJ databases">
        <title>Draft Genome Sequence of Bacillus vallismortis Strain BL01, Isolated from Artemisia lerchiana Web. Roots.</title>
        <authorList>
            <person name="Chebotar V.K."/>
            <person name="Gancheva M.S."/>
            <person name="Chizhevskaya E.P."/>
            <person name="Komarova O.V."/>
            <person name="Baganova M.E."/>
            <person name="Zaplatkin A.N."/>
            <person name="Pishchik V.N."/>
        </authorList>
    </citation>
    <scope>NUCLEOTIDE SEQUENCE</scope>
    <source>
        <strain evidence="3">BL01</strain>
    </source>
</reference>
<protein>
    <recommendedName>
        <fullName evidence="5">ApeA N-terminal domain-containing protein</fullName>
    </recommendedName>
</protein>
<feature type="domain" description="Apea-like HEPN" evidence="1">
    <location>
        <begin position="294"/>
        <end position="436"/>
    </location>
</feature>
<dbReference type="InterPro" id="IPR041223">
    <property type="entry name" value="ApeA_NTD"/>
</dbReference>
<dbReference type="Pfam" id="PF18739">
    <property type="entry name" value="HEPN_Apea"/>
    <property type="match status" value="1"/>
</dbReference>
<dbReference type="InterPro" id="IPR041229">
    <property type="entry name" value="HEPN_Apea"/>
</dbReference>
<dbReference type="RefSeq" id="WP_253269010.1">
    <property type="nucleotide sequence ID" value="NZ_CP092751.1"/>
</dbReference>
<evidence type="ECO:0000259" key="2">
    <source>
        <dbReference type="Pfam" id="PF18862"/>
    </source>
</evidence>
<evidence type="ECO:0000259" key="1">
    <source>
        <dbReference type="Pfam" id="PF18739"/>
    </source>
</evidence>
<dbReference type="Pfam" id="PF18862">
    <property type="entry name" value="ApeA_NTD1"/>
    <property type="match status" value="1"/>
</dbReference>
<gene>
    <name evidence="3" type="ORF">MKF32_06430</name>
</gene>
<name>A0ABY4Y241_BACVA</name>
<dbReference type="Proteomes" id="UP001057348">
    <property type="component" value="Chromosome"/>
</dbReference>
<organism evidence="3 4">
    <name type="scientific">Bacillus vallismortis</name>
    <dbReference type="NCBI Taxonomy" id="72361"/>
    <lineage>
        <taxon>Bacteria</taxon>
        <taxon>Bacillati</taxon>
        <taxon>Bacillota</taxon>
        <taxon>Bacilli</taxon>
        <taxon>Bacillales</taxon>
        <taxon>Bacillaceae</taxon>
        <taxon>Bacillus</taxon>
    </lineage>
</organism>
<dbReference type="EMBL" id="CP092751">
    <property type="protein sequence ID" value="USP96677.1"/>
    <property type="molecule type" value="Genomic_DNA"/>
</dbReference>
<evidence type="ECO:0000313" key="4">
    <source>
        <dbReference type="Proteomes" id="UP001057348"/>
    </source>
</evidence>
<feature type="domain" description="ApeA N-terminal" evidence="2">
    <location>
        <begin position="2"/>
        <end position="266"/>
    </location>
</feature>
<evidence type="ECO:0000313" key="3">
    <source>
        <dbReference type="EMBL" id="USP96677.1"/>
    </source>
</evidence>
<evidence type="ECO:0008006" key="5">
    <source>
        <dbReference type="Google" id="ProtNLM"/>
    </source>
</evidence>